<dbReference type="InterPro" id="IPR001623">
    <property type="entry name" value="DnaJ_domain"/>
</dbReference>
<feature type="region of interest" description="Disordered" evidence="1">
    <location>
        <begin position="73"/>
        <end position="146"/>
    </location>
</feature>
<proteinExistence type="predicted"/>
<sequence length="254" mass="28955">MSAEQDHYAVLGLGHNASIAEIKTAFRKAALATHPDKGQREMTEAFVKVKAAYDVLRDDKTRAEFDQKLKKRINERSERGGPYSEDNFSSNEGVYSTQGRYGHPMAESSKPNFHPRAQNPDGDDTRAKADNHNHRYNNAESNSQMNYQAQYPRTEGRAPRPATKQKTRVDYGTRDLDEVIDLVRTVLASAREANQLDVIDVLQDVLITLELYTIRNLIAFRNSVRNLSKGQHVDASLRDLRIYVKMHIEWNVPK</sequence>
<gene>
    <name evidence="3" type="ORF">LY89DRAFT_772112</name>
</gene>
<dbReference type="InterPro" id="IPR036869">
    <property type="entry name" value="J_dom_sf"/>
</dbReference>
<evidence type="ECO:0000313" key="4">
    <source>
        <dbReference type="Proteomes" id="UP000070700"/>
    </source>
</evidence>
<reference evidence="3 4" key="1">
    <citation type="submission" date="2015-10" db="EMBL/GenBank/DDBJ databases">
        <title>Full genome of DAOMC 229536 Phialocephala scopiformis, a fungal endophyte of spruce producing the potent anti-insectan compound rugulosin.</title>
        <authorList>
            <consortium name="DOE Joint Genome Institute"/>
            <person name="Walker A.K."/>
            <person name="Frasz S.L."/>
            <person name="Seifert K.A."/>
            <person name="Miller J.D."/>
            <person name="Mondo S.J."/>
            <person name="Labutti K."/>
            <person name="Lipzen A."/>
            <person name="Dockter R."/>
            <person name="Kennedy M."/>
            <person name="Grigoriev I.V."/>
            <person name="Spatafora J.W."/>
        </authorList>
    </citation>
    <scope>NUCLEOTIDE SEQUENCE [LARGE SCALE GENOMIC DNA]</scope>
    <source>
        <strain evidence="3 4">CBS 120377</strain>
    </source>
</reference>
<dbReference type="InterPro" id="IPR018253">
    <property type="entry name" value="DnaJ_domain_CS"/>
</dbReference>
<dbReference type="InterPro" id="IPR052763">
    <property type="entry name" value="DnaJ_C4"/>
</dbReference>
<dbReference type="OrthoDB" id="3549901at2759"/>
<name>A0A194XIQ2_MOLSC</name>
<evidence type="ECO:0000313" key="3">
    <source>
        <dbReference type="EMBL" id="KUJ19642.1"/>
    </source>
</evidence>
<feature type="compositionally biased region" description="Polar residues" evidence="1">
    <location>
        <begin position="86"/>
        <end position="99"/>
    </location>
</feature>
<dbReference type="SUPFAM" id="SSF46565">
    <property type="entry name" value="Chaperone J-domain"/>
    <property type="match status" value="1"/>
</dbReference>
<dbReference type="GeneID" id="28831628"/>
<evidence type="ECO:0000259" key="2">
    <source>
        <dbReference type="PROSITE" id="PS50076"/>
    </source>
</evidence>
<dbReference type="KEGG" id="psco:LY89DRAFT_772112"/>
<dbReference type="PRINTS" id="PR00625">
    <property type="entry name" value="JDOMAIN"/>
</dbReference>
<feature type="domain" description="J" evidence="2">
    <location>
        <begin position="6"/>
        <end position="69"/>
    </location>
</feature>
<dbReference type="RefSeq" id="XP_018073997.1">
    <property type="nucleotide sequence ID" value="XM_018221902.1"/>
</dbReference>
<accession>A0A194XIQ2</accession>
<dbReference type="PANTHER" id="PTHR44825">
    <property type="match status" value="1"/>
</dbReference>
<feature type="compositionally biased region" description="Polar residues" evidence="1">
    <location>
        <begin position="136"/>
        <end position="146"/>
    </location>
</feature>
<dbReference type="PROSITE" id="PS00636">
    <property type="entry name" value="DNAJ_1"/>
    <property type="match status" value="1"/>
</dbReference>
<dbReference type="PANTHER" id="PTHR44825:SF1">
    <property type="entry name" value="DNAJ HOMOLOG SUBFAMILY C MEMBER 4"/>
    <property type="match status" value="1"/>
</dbReference>
<dbReference type="STRING" id="149040.A0A194XIQ2"/>
<dbReference type="EMBL" id="KQ947410">
    <property type="protein sequence ID" value="KUJ19642.1"/>
    <property type="molecule type" value="Genomic_DNA"/>
</dbReference>
<organism evidence="3 4">
    <name type="scientific">Mollisia scopiformis</name>
    <name type="common">Conifer needle endophyte fungus</name>
    <name type="synonym">Phialocephala scopiformis</name>
    <dbReference type="NCBI Taxonomy" id="149040"/>
    <lineage>
        <taxon>Eukaryota</taxon>
        <taxon>Fungi</taxon>
        <taxon>Dikarya</taxon>
        <taxon>Ascomycota</taxon>
        <taxon>Pezizomycotina</taxon>
        <taxon>Leotiomycetes</taxon>
        <taxon>Helotiales</taxon>
        <taxon>Mollisiaceae</taxon>
        <taxon>Mollisia</taxon>
    </lineage>
</organism>
<dbReference type="Pfam" id="PF00226">
    <property type="entry name" value="DnaJ"/>
    <property type="match status" value="1"/>
</dbReference>
<dbReference type="Proteomes" id="UP000070700">
    <property type="component" value="Unassembled WGS sequence"/>
</dbReference>
<evidence type="ECO:0000256" key="1">
    <source>
        <dbReference type="SAM" id="MobiDB-lite"/>
    </source>
</evidence>
<dbReference type="Gene3D" id="1.10.287.110">
    <property type="entry name" value="DnaJ domain"/>
    <property type="match status" value="1"/>
</dbReference>
<dbReference type="PROSITE" id="PS50076">
    <property type="entry name" value="DNAJ_2"/>
    <property type="match status" value="1"/>
</dbReference>
<dbReference type="SMART" id="SM00271">
    <property type="entry name" value="DnaJ"/>
    <property type="match status" value="1"/>
</dbReference>
<keyword evidence="4" id="KW-1185">Reference proteome</keyword>
<feature type="compositionally biased region" description="Basic and acidic residues" evidence="1">
    <location>
        <begin position="123"/>
        <end position="133"/>
    </location>
</feature>
<dbReference type="InParanoid" id="A0A194XIQ2"/>
<dbReference type="CDD" id="cd06257">
    <property type="entry name" value="DnaJ"/>
    <property type="match status" value="1"/>
</dbReference>
<dbReference type="AlphaFoldDB" id="A0A194XIQ2"/>
<protein>
    <submittedName>
        <fullName evidence="3">DnaJ-domain-containing protein</fullName>
    </submittedName>
</protein>